<organism evidence="3 4">
    <name type="scientific">Thalassoglobus polymorphus</name>
    <dbReference type="NCBI Taxonomy" id="2527994"/>
    <lineage>
        <taxon>Bacteria</taxon>
        <taxon>Pseudomonadati</taxon>
        <taxon>Planctomycetota</taxon>
        <taxon>Planctomycetia</taxon>
        <taxon>Planctomycetales</taxon>
        <taxon>Planctomycetaceae</taxon>
        <taxon>Thalassoglobus</taxon>
    </lineage>
</organism>
<dbReference type="RefSeq" id="WP_145197908.1">
    <property type="nucleotide sequence ID" value="NZ_CP036267.1"/>
</dbReference>
<dbReference type="EC" id="3.1.6.1" evidence="3"/>
<protein>
    <submittedName>
        <fullName evidence="3">Arylsulfatase</fullName>
        <ecNumber evidence="3">3.1.6.1</ecNumber>
    </submittedName>
</protein>
<proteinExistence type="predicted"/>
<evidence type="ECO:0000313" key="3">
    <source>
        <dbReference type="EMBL" id="QDT32562.1"/>
    </source>
</evidence>
<dbReference type="PANTHER" id="PTHR43751">
    <property type="entry name" value="SULFATASE"/>
    <property type="match status" value="1"/>
</dbReference>
<accession>A0A517QLP4</accession>
<dbReference type="Gene3D" id="3.40.720.10">
    <property type="entry name" value="Alkaline Phosphatase, subunit A"/>
    <property type="match status" value="1"/>
</dbReference>
<dbReference type="EMBL" id="CP036267">
    <property type="protein sequence ID" value="QDT32562.1"/>
    <property type="molecule type" value="Genomic_DNA"/>
</dbReference>
<dbReference type="OrthoDB" id="9803751at2"/>
<keyword evidence="1" id="KW-0732">Signal</keyword>
<dbReference type="PANTHER" id="PTHR43751:SF1">
    <property type="entry name" value="SULFATASE ATSG-RELATED"/>
    <property type="match status" value="1"/>
</dbReference>
<dbReference type="InterPro" id="IPR000917">
    <property type="entry name" value="Sulfatase_N"/>
</dbReference>
<feature type="domain" description="Sulfatase N-terminal" evidence="2">
    <location>
        <begin position="29"/>
        <end position="295"/>
    </location>
</feature>
<dbReference type="SUPFAM" id="SSF53649">
    <property type="entry name" value="Alkaline phosphatase-like"/>
    <property type="match status" value="1"/>
</dbReference>
<evidence type="ECO:0000259" key="2">
    <source>
        <dbReference type="Pfam" id="PF00884"/>
    </source>
</evidence>
<gene>
    <name evidence="3" type="primary">atsA_18</name>
    <name evidence="3" type="ORF">Mal48_18090</name>
</gene>
<dbReference type="AlphaFoldDB" id="A0A517QLP4"/>
<keyword evidence="4" id="KW-1185">Reference proteome</keyword>
<feature type="chain" id="PRO_5022090085" evidence="1">
    <location>
        <begin position="26"/>
        <end position="462"/>
    </location>
</feature>
<dbReference type="Proteomes" id="UP000315724">
    <property type="component" value="Chromosome"/>
</dbReference>
<evidence type="ECO:0000256" key="1">
    <source>
        <dbReference type="SAM" id="SignalP"/>
    </source>
</evidence>
<evidence type="ECO:0000313" key="4">
    <source>
        <dbReference type="Proteomes" id="UP000315724"/>
    </source>
</evidence>
<dbReference type="GO" id="GO:0004065">
    <property type="term" value="F:arylsulfatase activity"/>
    <property type="evidence" value="ECO:0007669"/>
    <property type="project" value="UniProtKB-EC"/>
</dbReference>
<dbReference type="InterPro" id="IPR052701">
    <property type="entry name" value="GAG_Ulvan_Degrading_Sulfatases"/>
</dbReference>
<reference evidence="3 4" key="1">
    <citation type="submission" date="2019-02" db="EMBL/GenBank/DDBJ databases">
        <title>Deep-cultivation of Planctomycetes and their phenomic and genomic characterization uncovers novel biology.</title>
        <authorList>
            <person name="Wiegand S."/>
            <person name="Jogler M."/>
            <person name="Boedeker C."/>
            <person name="Pinto D."/>
            <person name="Vollmers J."/>
            <person name="Rivas-Marin E."/>
            <person name="Kohn T."/>
            <person name="Peeters S.H."/>
            <person name="Heuer A."/>
            <person name="Rast P."/>
            <person name="Oberbeckmann S."/>
            <person name="Bunk B."/>
            <person name="Jeske O."/>
            <person name="Meyerdierks A."/>
            <person name="Storesund J.E."/>
            <person name="Kallscheuer N."/>
            <person name="Luecker S."/>
            <person name="Lage O.M."/>
            <person name="Pohl T."/>
            <person name="Merkel B.J."/>
            <person name="Hornburger P."/>
            <person name="Mueller R.-W."/>
            <person name="Bruemmer F."/>
            <person name="Labrenz M."/>
            <person name="Spormann A.M."/>
            <person name="Op den Camp H."/>
            <person name="Overmann J."/>
            <person name="Amann R."/>
            <person name="Jetten M.S.M."/>
            <person name="Mascher T."/>
            <person name="Medema M.H."/>
            <person name="Devos D.P."/>
            <person name="Kaster A.-K."/>
            <person name="Ovreas L."/>
            <person name="Rohde M."/>
            <person name="Galperin M.Y."/>
            <person name="Jogler C."/>
        </authorList>
    </citation>
    <scope>NUCLEOTIDE SEQUENCE [LARGE SCALE GENOMIC DNA]</scope>
    <source>
        <strain evidence="3 4">Mal48</strain>
    </source>
</reference>
<dbReference type="Pfam" id="PF00884">
    <property type="entry name" value="Sulfatase"/>
    <property type="match status" value="1"/>
</dbReference>
<sequence length="462" mass="52132" precursor="true">MPLTSKAVCGFLVLLALGQTSLISATEKPNFVFIIADDCTFRDIGCYGGQAKTPNIDRLATEGMRFTHCFQTAPMCSPTRHNIYTGQYPVKTGAHPNHTQTYRHIKNITDFLPPLGYRVALSGKTHIGPRENFKFEYSKAKKNPDMKAVEELFSECSSSETPFCLFACSNEPHTPWNKGDASVYPPGKVKLPPYLPDTEVMRDGFSRYLAEISYFDNQVGQVLDLLERYQLSENTLVMVVSEQGNSLPFAKWTCYDNGLQSAMIVRWPGKVKPNSTTSAMVDYSDITPTFVEAANGKPAKELDGKSLLPVLTGKTDHHKDLVYGVMTTKGINNGTDFYPIRSIRSRKFKLILNLNHEAKFQNACTSSAEFRSMVQAAQNRSDHAKLMVDRYQHRPEIEFYDVIEDPLEMNNLASDETHKEKISELKMKLITWMKSQGDEGIATEMAANEHIRKRKNRNQKPK</sequence>
<feature type="signal peptide" evidence="1">
    <location>
        <begin position="1"/>
        <end position="25"/>
    </location>
</feature>
<dbReference type="CDD" id="cd16027">
    <property type="entry name" value="SGSH"/>
    <property type="match status" value="1"/>
</dbReference>
<name>A0A517QLP4_9PLAN</name>
<dbReference type="KEGG" id="tpol:Mal48_18090"/>
<keyword evidence="3" id="KW-0378">Hydrolase</keyword>
<dbReference type="InterPro" id="IPR017850">
    <property type="entry name" value="Alkaline_phosphatase_core_sf"/>
</dbReference>